<reference evidence="6 7" key="1">
    <citation type="submission" date="2014-04" db="EMBL/GenBank/DDBJ databases">
        <authorList>
            <consortium name="DOE Joint Genome Institute"/>
            <person name="Kuo A."/>
            <person name="Martino E."/>
            <person name="Perotto S."/>
            <person name="Kohler A."/>
            <person name="Nagy L.G."/>
            <person name="Floudas D."/>
            <person name="Copeland A."/>
            <person name="Barry K.W."/>
            <person name="Cichocki N."/>
            <person name="Veneault-Fourrey C."/>
            <person name="LaButti K."/>
            <person name="Lindquist E.A."/>
            <person name="Lipzen A."/>
            <person name="Lundell T."/>
            <person name="Morin E."/>
            <person name="Murat C."/>
            <person name="Sun H."/>
            <person name="Tunlid A."/>
            <person name="Henrissat B."/>
            <person name="Grigoriev I.V."/>
            <person name="Hibbett D.S."/>
            <person name="Martin F."/>
            <person name="Nordberg H.P."/>
            <person name="Cantor M.N."/>
            <person name="Hua S.X."/>
        </authorList>
    </citation>
    <scope>NUCLEOTIDE SEQUENCE [LARGE SCALE GENOMIC DNA]</scope>
    <source>
        <strain evidence="6 7">Zn</strain>
    </source>
</reference>
<feature type="region of interest" description="Disordered" evidence="2">
    <location>
        <begin position="1203"/>
        <end position="1240"/>
    </location>
</feature>
<feature type="transmembrane region" description="Helical" evidence="3">
    <location>
        <begin position="1254"/>
        <end position="1275"/>
    </location>
</feature>
<evidence type="ECO:0000256" key="3">
    <source>
        <dbReference type="SAM" id="Phobius"/>
    </source>
</evidence>
<evidence type="ECO:0000313" key="7">
    <source>
        <dbReference type="Proteomes" id="UP000054321"/>
    </source>
</evidence>
<name>A0A0C3C942_OIDMZ</name>
<evidence type="ECO:0000259" key="5">
    <source>
        <dbReference type="Pfam" id="PF25053"/>
    </source>
</evidence>
<keyword evidence="3" id="KW-1133">Transmembrane helix</keyword>
<feature type="transmembrane region" description="Helical" evidence="3">
    <location>
        <begin position="1306"/>
        <end position="1326"/>
    </location>
</feature>
<dbReference type="InterPro" id="IPR027417">
    <property type="entry name" value="P-loop_NTPase"/>
</dbReference>
<feature type="transmembrane region" description="Helical" evidence="3">
    <location>
        <begin position="1370"/>
        <end position="1388"/>
    </location>
</feature>
<dbReference type="SUPFAM" id="SSF52540">
    <property type="entry name" value="P-loop containing nucleoside triphosphate hydrolases"/>
    <property type="match status" value="1"/>
</dbReference>
<dbReference type="Proteomes" id="UP000054321">
    <property type="component" value="Unassembled WGS sequence"/>
</dbReference>
<dbReference type="HOGENOM" id="CLU_251114_0_0_1"/>
<feature type="domain" description="Nephrocystin 3-like N-terminal" evidence="4">
    <location>
        <begin position="261"/>
        <end position="434"/>
    </location>
</feature>
<reference evidence="7" key="2">
    <citation type="submission" date="2015-01" db="EMBL/GenBank/DDBJ databases">
        <title>Evolutionary Origins and Diversification of the Mycorrhizal Mutualists.</title>
        <authorList>
            <consortium name="DOE Joint Genome Institute"/>
            <consortium name="Mycorrhizal Genomics Consortium"/>
            <person name="Kohler A."/>
            <person name="Kuo A."/>
            <person name="Nagy L.G."/>
            <person name="Floudas D."/>
            <person name="Copeland A."/>
            <person name="Barry K.W."/>
            <person name="Cichocki N."/>
            <person name="Veneault-Fourrey C."/>
            <person name="LaButti K."/>
            <person name="Lindquist E.A."/>
            <person name="Lipzen A."/>
            <person name="Lundell T."/>
            <person name="Morin E."/>
            <person name="Murat C."/>
            <person name="Riley R."/>
            <person name="Ohm R."/>
            <person name="Sun H."/>
            <person name="Tunlid A."/>
            <person name="Henrissat B."/>
            <person name="Grigoriev I.V."/>
            <person name="Hibbett D.S."/>
            <person name="Martin F."/>
        </authorList>
    </citation>
    <scope>NUCLEOTIDE SEQUENCE [LARGE SCALE GENOMIC DNA]</scope>
    <source>
        <strain evidence="7">Zn</strain>
    </source>
</reference>
<feature type="transmembrane region" description="Helical" evidence="3">
    <location>
        <begin position="1150"/>
        <end position="1169"/>
    </location>
</feature>
<dbReference type="InterPro" id="IPR056884">
    <property type="entry name" value="NPHP3-like_N"/>
</dbReference>
<dbReference type="STRING" id="913774.A0A0C3C942"/>
<keyword evidence="3" id="KW-0472">Membrane</keyword>
<dbReference type="EMBL" id="KN832887">
    <property type="protein sequence ID" value="KIM95438.1"/>
    <property type="molecule type" value="Genomic_DNA"/>
</dbReference>
<organism evidence="6 7">
    <name type="scientific">Oidiodendron maius (strain Zn)</name>
    <dbReference type="NCBI Taxonomy" id="913774"/>
    <lineage>
        <taxon>Eukaryota</taxon>
        <taxon>Fungi</taxon>
        <taxon>Dikarya</taxon>
        <taxon>Ascomycota</taxon>
        <taxon>Pezizomycotina</taxon>
        <taxon>Leotiomycetes</taxon>
        <taxon>Leotiomycetes incertae sedis</taxon>
        <taxon>Myxotrichaceae</taxon>
        <taxon>Oidiodendron</taxon>
    </lineage>
</organism>
<dbReference type="InterPro" id="IPR056693">
    <property type="entry name" value="DUF7791"/>
</dbReference>
<sequence length="1454" mass="164062">MEAIAVLGLACNVMQLIDFSGEVISTAWHVYDAGSVEEDLSDRVSRLVELSAAVEKSLSGTSSPATTAQKDLEEIARKCHCAGVELQAEIKSLCPSAGPKRSVVRAIGTSLKTIVRKSRLKKLEDSMLRWRKVMDSGLLFRICSMNEAQALTSREDFEKLDIALRKVIEHLAQGQSSLIGVVANESSAIQTHVTAEISKSRDELAQRITMQAKETRDGVSRSLSNLHLATVTEARRDKLLRSLKYSDMNQRKNMVKESFAGTFKWIFSSDLTAWDSFTTWLGSDENLYWISGKPGSGKSTLVKFITGEEKTRDFLKPNTVILSHYLWLPGSAMQKSIAGLLQSLLYQLLLEDISLVGLLLRTVKDIERKDHDSDWSFPELKSCLMMALSSSPQPICIFLDGLDEVSSSDGPFELMNLIEELSQMPQVKICVASRPEPAYQKRYSAYPKLRLQDLTRKDIEDVCEHSLMSLKDDIPNEWNRSRPGEAGFRDIIADLVEKAEGVFLWVHLALKSIQRGCSNSDSWEEILQRIQKLPAGLDELYHSMWERANVDQGIYEHGAALYLNLVLEVQKRRWGIFKRESLSVFELMLTTEPSIQAAILDKQGQKPTPEDLKKRCDTLMKKIESHCAGLVEFNQLQDDSLTRFEPGEWDALVPLSDMEVTFIHRTASDFLTETKGGKDILVRDTTSQGDRLVKLLRGSMTQYTMWIIARPLDYESRPRDDYGKFELDISVFYNISIAVSNSRPTISESTAETLLHSCEAIWNARLPLLQADVPGLQTPDFLGHITSYGFYHFVRARVEEAESSAQRKISQAYRDYLLHQASCLVLVGFAPEERKWAFNGKQLLVRWLLEEKADPSSRWFDNPGLYSPYTRTIWLTTPVMNLILSGIVDLWKPRNEISMLKLTQQSCDSIKQILKANPIMDHKMVFPLSLLYFREWVLFYPYGMAIDNICLPKTILLEVNTLFMLQLFVELVRFCCPGIEDTDKLVPWGIGQDTDGIWGGGTKPLVQLIYYNPSENFEDHGFRPSSPSYLDANLVRRKLLDSFKHLAVTPSSSDTAIQGYTALWPLITVALNTMTQPAGRVCGQPAAFGFILRASPFIAISDAISLALRLLIYRSIGLKPARCFEIIRDVRFDENPDGDGGIRALKRHAALRWFIFALGTVELVIKILSSGGIPITTLLMLGYLIPFVILEAVFFLIPTKPSARGSHPNENEEIPEGSNRTAQRQGRRGGLGSHADRGEQAMERCRSLDDRLKWMDRAFLTVGTILHLIFVSWAYDNLWKSLHWHPPNDYTRLTPHKLWFVLGVELPLYIGVACLLAALYAVTIFCRCTWPDCEQRCRFIKNKKGIIVLSATVFFICLGVGAWIQFCEIALVILALQLVMVGLLYVIGHKRLGSAFHSLTLGPAGVAARDMARVTATVLALTLFNFSVAVTVLWYYIRFNSMRTRIPEWPEVFG</sequence>
<evidence type="ECO:0000256" key="1">
    <source>
        <dbReference type="ARBA" id="ARBA00022737"/>
    </source>
</evidence>
<evidence type="ECO:0000259" key="4">
    <source>
        <dbReference type="Pfam" id="PF24883"/>
    </source>
</evidence>
<feature type="transmembrane region" description="Helical" evidence="3">
    <location>
        <begin position="1090"/>
        <end position="1112"/>
    </location>
</feature>
<feature type="transmembrane region" description="Helical" evidence="3">
    <location>
        <begin position="1346"/>
        <end position="1364"/>
    </location>
</feature>
<protein>
    <submittedName>
        <fullName evidence="6">Uncharacterized protein</fullName>
    </submittedName>
</protein>
<dbReference type="Pfam" id="PF24883">
    <property type="entry name" value="NPHP3_N"/>
    <property type="match status" value="1"/>
</dbReference>
<dbReference type="PANTHER" id="PTHR10039:SF5">
    <property type="entry name" value="NACHT DOMAIN-CONTAINING PROTEIN"/>
    <property type="match status" value="1"/>
</dbReference>
<accession>A0A0C3C942</accession>
<evidence type="ECO:0000256" key="2">
    <source>
        <dbReference type="SAM" id="MobiDB-lite"/>
    </source>
</evidence>
<dbReference type="InParanoid" id="A0A0C3C942"/>
<gene>
    <name evidence="6" type="ORF">OIDMADRAFT_183940</name>
</gene>
<dbReference type="Pfam" id="PF25053">
    <property type="entry name" value="DUF7791"/>
    <property type="match status" value="1"/>
</dbReference>
<feature type="transmembrane region" description="Helical" evidence="3">
    <location>
        <begin position="1175"/>
        <end position="1197"/>
    </location>
</feature>
<feature type="domain" description="DUF7791" evidence="5">
    <location>
        <begin position="555"/>
        <end position="688"/>
    </location>
</feature>
<dbReference type="OrthoDB" id="5086500at2759"/>
<dbReference type="PANTHER" id="PTHR10039">
    <property type="entry name" value="AMELOGENIN"/>
    <property type="match status" value="1"/>
</dbReference>
<dbReference type="Gene3D" id="3.40.50.300">
    <property type="entry name" value="P-loop containing nucleotide triphosphate hydrolases"/>
    <property type="match status" value="1"/>
</dbReference>
<evidence type="ECO:0000313" key="6">
    <source>
        <dbReference type="EMBL" id="KIM95438.1"/>
    </source>
</evidence>
<feature type="transmembrane region" description="Helical" evidence="3">
    <location>
        <begin position="1418"/>
        <end position="1437"/>
    </location>
</feature>
<keyword evidence="1" id="KW-0677">Repeat</keyword>
<keyword evidence="3" id="KW-0812">Transmembrane</keyword>
<proteinExistence type="predicted"/>
<keyword evidence="7" id="KW-1185">Reference proteome</keyword>